<proteinExistence type="inferred from homology"/>
<dbReference type="InterPro" id="IPR002015">
    <property type="entry name" value="Proteasome/cyclosome_rpt"/>
</dbReference>
<dbReference type="GO" id="GO:0005634">
    <property type="term" value="C:nucleus"/>
    <property type="evidence" value="ECO:0007669"/>
    <property type="project" value="TreeGrafter"/>
</dbReference>
<dbReference type="Pfam" id="PF01851">
    <property type="entry name" value="PC_rep"/>
    <property type="match status" value="3"/>
</dbReference>
<evidence type="ECO:0000259" key="8">
    <source>
        <dbReference type="Pfam" id="PF18004"/>
    </source>
</evidence>
<dbReference type="InterPro" id="IPR016642">
    <property type="entry name" value="26S_Psome_Rpn2"/>
</dbReference>
<evidence type="ECO:0000256" key="3">
    <source>
        <dbReference type="ARBA" id="ARBA00014929"/>
    </source>
</evidence>
<evidence type="ECO:0000313" key="10">
    <source>
        <dbReference type="Proteomes" id="UP000515135"/>
    </source>
</evidence>
<comment type="subunit">
    <text evidence="6">Component of the 19S proteasome regulatory particle complex. The 26S proteasome consists of a 20S core particle (CP) and two 19S regulatory subunits (RP).</text>
</comment>
<dbReference type="GO" id="GO:0042176">
    <property type="term" value="P:regulation of protein catabolic process"/>
    <property type="evidence" value="ECO:0007669"/>
    <property type="project" value="UniProtKB-UniRule"/>
</dbReference>
<evidence type="ECO:0000256" key="6">
    <source>
        <dbReference type="PIRNR" id="PIRNR015947"/>
    </source>
</evidence>
<dbReference type="InterPro" id="IPR040623">
    <property type="entry name" value="RPN2_C"/>
</dbReference>
<evidence type="ECO:0000313" key="11">
    <source>
        <dbReference type="RefSeq" id="XP_019634797.1"/>
    </source>
</evidence>
<sequence>MNLTSAAGVLAMLDEKDPQLKCFALNKLNAIVGDFWPEISDAVDKIEMLYEDESFPYRELSALVTSKVYYHLGAYEISLTYALGAGNLFDVNSTTEYVETTISKCIDHYTKLCVAQAEGGEKQDVKLDSRLEDVVNRKIRSCLENGNFKQAVGIALETRRIDVFEEAIMKSDDVAGMLLYASKVCMSLIQNRQFRSKMLRVLVRLYLHLDIPDYINVCQCLIFLDDASAVAEILEKLIKGTEDQTLMAYQIGFDLYESATQQYLSRVMYALRAVSPIPLPNAPAAVQPPGSAPAAPVSKDAESQASEEQEKPASVPPPDTSTKYSDLSEEEKKHVDRLTKLLGILGGETSIAIHLQFLIRNNHTDMLILKNTKDAVRNSVCHTATVICNSFMYCGTTSDQFLRDNLEWLARATNWARFTATASLGVIHRGHEKEALHLMSTYLPKDTGPGSAYSEGGGLYALGLIHANHGGTMIDYLLNQVKEATTEMVRHGAGLGLGLAAMGTARQDVYEQLKFNLYQDDAVTGEAAGIAMGLVMVGTKSAQAIEDMVAYAQETQHEKILRGLAIGIALCMYGRLEEADTLIESLSRDKDPILRRSGMYTIAMAYCGSGSNQAIRKLLHVAVSDVNDDVRRAAVEAIGFILFRTPEQCPSVVSLLSESYNPHVRYGAAMALGVACAGTGNKEAVALIEPMTNDPVNYVRQGAMIASALILVQQTEAMCPKVKTFRELYTKVINDKHDDVIAKFGAILAQGIIDAGGRNVTISLQTRNGHTHMESVVGMLVFTQFWFWYPLSHFLSLAFTPTAMIALNAELQMPKVEFKSNAKSSMFAYPPLLEPPKEKEKEKVSTAVLSITAKAKARSKSKKGDQDTEKMEVDEVEKKDEDSEKGKEEKAKEEKTKEETTKDEKTKEEAEKDSKDTKEPKEEASFSVLQNPARALPAQLKVLSCMSGRYHPLKPVTTGGIILCKDQTKGEPEEIVETLPTGGPKAEDEEPEPPPPEPFQYTED</sequence>
<dbReference type="InterPro" id="IPR048570">
    <property type="entry name" value="PSMD1_RPN2_N"/>
</dbReference>
<dbReference type="GO" id="GO:0008540">
    <property type="term" value="C:proteasome regulatory particle, base subcomplex"/>
    <property type="evidence" value="ECO:0007669"/>
    <property type="project" value="UniProtKB-UniRule"/>
</dbReference>
<dbReference type="AlphaFoldDB" id="A0A6P4ZV30"/>
<dbReference type="GO" id="GO:0030234">
    <property type="term" value="F:enzyme regulator activity"/>
    <property type="evidence" value="ECO:0007669"/>
    <property type="project" value="UniProtKB-UniRule"/>
</dbReference>
<evidence type="ECO:0000256" key="5">
    <source>
        <dbReference type="ARBA" id="ARBA00022942"/>
    </source>
</evidence>
<protein>
    <recommendedName>
        <fullName evidence="3 6">26S proteasome non-ATPase regulatory subunit 1</fullName>
    </recommendedName>
</protein>
<dbReference type="SUPFAM" id="SSF48371">
    <property type="entry name" value="ARM repeat"/>
    <property type="match status" value="1"/>
</dbReference>
<dbReference type="InterPro" id="IPR016024">
    <property type="entry name" value="ARM-type_fold"/>
</dbReference>
<keyword evidence="5 6" id="KW-0647">Proteasome</keyword>
<dbReference type="RefSeq" id="XP_019634797.1">
    <property type="nucleotide sequence ID" value="XM_019779238.1"/>
</dbReference>
<evidence type="ECO:0000256" key="2">
    <source>
        <dbReference type="ARBA" id="ARBA00006308"/>
    </source>
</evidence>
<dbReference type="Proteomes" id="UP000515135">
    <property type="component" value="Unplaced"/>
</dbReference>
<dbReference type="Pfam" id="PF13646">
    <property type="entry name" value="HEAT_2"/>
    <property type="match status" value="1"/>
</dbReference>
<dbReference type="GeneID" id="109477822"/>
<organism evidence="10 11">
    <name type="scientific">Branchiostoma belcheri</name>
    <name type="common">Amphioxus</name>
    <dbReference type="NCBI Taxonomy" id="7741"/>
    <lineage>
        <taxon>Eukaryota</taxon>
        <taxon>Metazoa</taxon>
        <taxon>Chordata</taxon>
        <taxon>Cephalochordata</taxon>
        <taxon>Leptocardii</taxon>
        <taxon>Amphioxiformes</taxon>
        <taxon>Branchiostomatidae</taxon>
        <taxon>Branchiostoma</taxon>
    </lineage>
</organism>
<dbReference type="OrthoDB" id="261572at2759"/>
<feature type="region of interest" description="Disordered" evidence="7">
    <location>
        <begin position="967"/>
        <end position="1004"/>
    </location>
</feature>
<comment type="function">
    <text evidence="1 6">Component of the 26S proteasome, a multiprotein complex involved in the ATP-dependent degradation of ubiquitinated proteins. This complex plays a key role in the maintenance of protein homeostasis by removing misfolded or damaged proteins, which could impair cellular functions, and by removing proteins whose functions are no longer required. Therefore, the proteasome participates in numerous cellular processes, including cell cycle progression, apoptosis, or DNA damage repair.</text>
</comment>
<dbReference type="GO" id="GO:0043161">
    <property type="term" value="P:proteasome-mediated ubiquitin-dependent protein catabolic process"/>
    <property type="evidence" value="ECO:0007669"/>
    <property type="project" value="TreeGrafter"/>
</dbReference>
<evidence type="ECO:0000256" key="4">
    <source>
        <dbReference type="ARBA" id="ARBA00022737"/>
    </source>
</evidence>
<dbReference type="GO" id="GO:0034515">
    <property type="term" value="C:proteasome storage granule"/>
    <property type="evidence" value="ECO:0007669"/>
    <property type="project" value="TreeGrafter"/>
</dbReference>
<evidence type="ECO:0000256" key="1">
    <source>
        <dbReference type="ARBA" id="ARBA00002362"/>
    </source>
</evidence>
<feature type="domain" description="26S proteasome regulatory subunit RPN2 C-terminal" evidence="8">
    <location>
        <begin position="802"/>
        <end position="976"/>
    </location>
</feature>
<dbReference type="PANTHER" id="PTHR10943">
    <property type="entry name" value="26S PROTEASOME NON-ATPASE REGULATORY SUBUNIT"/>
    <property type="match status" value="1"/>
</dbReference>
<dbReference type="KEGG" id="bbel:109477822"/>
<dbReference type="FunFam" id="1.25.10.10:FF:000017">
    <property type="entry name" value="26S proteasome non-ATPase regulatory subunit 1"/>
    <property type="match status" value="1"/>
</dbReference>
<comment type="similarity">
    <text evidence="2 6">Belongs to the proteasome subunit S1 family.</text>
</comment>
<dbReference type="Pfam" id="PF18004">
    <property type="entry name" value="RPN2_C"/>
    <property type="match status" value="1"/>
</dbReference>
<gene>
    <name evidence="11" type="primary">LOC109477822</name>
</gene>
<reference evidence="11" key="1">
    <citation type="submission" date="2025-08" db="UniProtKB">
        <authorList>
            <consortium name="RefSeq"/>
        </authorList>
    </citation>
    <scope>IDENTIFICATION</scope>
    <source>
        <tissue evidence="11">Gonad</tissue>
    </source>
</reference>
<dbReference type="InterPro" id="IPR011989">
    <property type="entry name" value="ARM-like"/>
</dbReference>
<evidence type="ECO:0000256" key="7">
    <source>
        <dbReference type="SAM" id="MobiDB-lite"/>
    </source>
</evidence>
<dbReference type="PANTHER" id="PTHR10943:SF2">
    <property type="entry name" value="26S PROTEASOME NON-ATPASE REGULATORY SUBUNIT 1"/>
    <property type="match status" value="1"/>
</dbReference>
<feature type="region of interest" description="Disordered" evidence="7">
    <location>
        <begin position="855"/>
        <end position="934"/>
    </location>
</feature>
<dbReference type="Gene3D" id="1.25.10.10">
    <property type="entry name" value="Leucine-rich Repeat Variant"/>
    <property type="match status" value="1"/>
</dbReference>
<dbReference type="Pfam" id="PF21505">
    <property type="entry name" value="RPN2_N"/>
    <property type="match status" value="1"/>
</dbReference>
<feature type="region of interest" description="Disordered" evidence="7">
    <location>
        <begin position="285"/>
        <end position="331"/>
    </location>
</feature>
<accession>A0A6P4ZV30</accession>
<evidence type="ECO:0000259" key="9">
    <source>
        <dbReference type="Pfam" id="PF21505"/>
    </source>
</evidence>
<dbReference type="PIRSF" id="PIRSF015947">
    <property type="entry name" value="26S_Psome_Rpn2"/>
    <property type="match status" value="1"/>
</dbReference>
<keyword evidence="10" id="KW-1185">Reference proteome</keyword>
<name>A0A6P4ZV30_BRABE</name>
<feature type="domain" description="26S proteasome non-ATPase regulatory subunit 1/RPN2 N-terminal" evidence="9">
    <location>
        <begin position="4"/>
        <end position="272"/>
    </location>
</feature>
<feature type="compositionally biased region" description="Basic and acidic residues" evidence="7">
    <location>
        <begin position="862"/>
        <end position="924"/>
    </location>
</feature>
<keyword evidence="4" id="KW-0677">Repeat</keyword>